<protein>
    <recommendedName>
        <fullName evidence="3">Molecular chaperone DnaJ</fullName>
    </recommendedName>
</protein>
<proteinExistence type="predicted"/>
<evidence type="ECO:0008006" key="3">
    <source>
        <dbReference type="Google" id="ProtNLM"/>
    </source>
</evidence>
<reference evidence="1 2" key="1">
    <citation type="submission" date="2016-12" db="EMBL/GenBank/DDBJ databases">
        <title>Trade-off between light-utilization and light-protection in marine flavobacteria.</title>
        <authorList>
            <person name="Kumagai Y."/>
            <person name="Yoshizawa S."/>
            <person name="Kogure K."/>
            <person name="Iwasaki W."/>
        </authorList>
    </citation>
    <scope>NUCLEOTIDE SEQUENCE [LARGE SCALE GENOMIC DNA]</scope>
    <source>
        <strain evidence="1 2">KCTC 12100</strain>
    </source>
</reference>
<evidence type="ECO:0000313" key="2">
    <source>
        <dbReference type="Proteomes" id="UP000247345"/>
    </source>
</evidence>
<dbReference type="AlphaFoldDB" id="A0A2P6CFN9"/>
<keyword evidence="2" id="KW-1185">Reference proteome</keyword>
<evidence type="ECO:0000313" key="1">
    <source>
        <dbReference type="EMBL" id="PQJ73704.1"/>
    </source>
</evidence>
<comment type="caution">
    <text evidence="1">The sequence shown here is derived from an EMBL/GenBank/DDBJ whole genome shotgun (WGS) entry which is preliminary data.</text>
</comment>
<organism evidence="1 2">
    <name type="scientific">Polaribacter butkevichii</name>
    <dbReference type="NCBI Taxonomy" id="218490"/>
    <lineage>
        <taxon>Bacteria</taxon>
        <taxon>Pseudomonadati</taxon>
        <taxon>Bacteroidota</taxon>
        <taxon>Flavobacteriia</taxon>
        <taxon>Flavobacteriales</taxon>
        <taxon>Flavobacteriaceae</taxon>
    </lineage>
</organism>
<dbReference type="Proteomes" id="UP000247345">
    <property type="component" value="Unassembled WGS sequence"/>
</dbReference>
<accession>A0A2P6CFN9</accession>
<name>A0A2P6CFN9_9FLAO</name>
<gene>
    <name evidence="1" type="ORF">BTO14_05545</name>
</gene>
<dbReference type="EMBL" id="MSCK01000001">
    <property type="protein sequence ID" value="PQJ73704.1"/>
    <property type="molecule type" value="Genomic_DNA"/>
</dbReference>
<sequence length="78" mass="9095">MLSEKISYADTAENISKSISHSDKLYKELITKVHPDLFEEDIKTHATELSSKITKNKKNYNELLKLKIEVEDFLQIKK</sequence>